<dbReference type="Pfam" id="PF04480">
    <property type="entry name" value="DUF559"/>
    <property type="match status" value="1"/>
</dbReference>
<sequence length="102" mass="11825">MQLVLRGVPAPMLQYRVVRVTPDGRAHVVARPDLAWPEYRLALQYDGPDHLERARRMKDIDQDDQLRAMGWLVLRVMVSQLADPDALAERVLTELRARGWRP</sequence>
<organism evidence="2 3">
    <name type="scientific">Actinomycetospora aurantiaca</name>
    <dbReference type="NCBI Taxonomy" id="3129233"/>
    <lineage>
        <taxon>Bacteria</taxon>
        <taxon>Bacillati</taxon>
        <taxon>Actinomycetota</taxon>
        <taxon>Actinomycetes</taxon>
        <taxon>Pseudonocardiales</taxon>
        <taxon>Pseudonocardiaceae</taxon>
        <taxon>Actinomycetospora</taxon>
    </lineage>
</organism>
<accession>A0ABU8MP83</accession>
<evidence type="ECO:0000313" key="3">
    <source>
        <dbReference type="Proteomes" id="UP001385809"/>
    </source>
</evidence>
<dbReference type="RefSeq" id="WP_337695710.1">
    <property type="nucleotide sequence ID" value="NZ_JBBEGN010000006.1"/>
</dbReference>
<dbReference type="InterPro" id="IPR007569">
    <property type="entry name" value="DUF559"/>
</dbReference>
<gene>
    <name evidence="2" type="ORF">WCD74_15270</name>
</gene>
<feature type="domain" description="DUF559" evidence="1">
    <location>
        <begin position="35"/>
        <end position="95"/>
    </location>
</feature>
<dbReference type="InterPro" id="IPR011335">
    <property type="entry name" value="Restrct_endonuc-II-like"/>
</dbReference>
<evidence type="ECO:0000313" key="2">
    <source>
        <dbReference type="EMBL" id="MEJ2869133.1"/>
    </source>
</evidence>
<dbReference type="EMBL" id="JBBEGN010000006">
    <property type="protein sequence ID" value="MEJ2869133.1"/>
    <property type="molecule type" value="Genomic_DNA"/>
</dbReference>
<proteinExistence type="predicted"/>
<dbReference type="Proteomes" id="UP001385809">
    <property type="component" value="Unassembled WGS sequence"/>
</dbReference>
<dbReference type="Gene3D" id="3.40.960.10">
    <property type="entry name" value="VSR Endonuclease"/>
    <property type="match status" value="1"/>
</dbReference>
<evidence type="ECO:0000259" key="1">
    <source>
        <dbReference type="Pfam" id="PF04480"/>
    </source>
</evidence>
<keyword evidence="3" id="KW-1185">Reference proteome</keyword>
<protein>
    <submittedName>
        <fullName evidence="2">DUF559 domain-containing protein</fullName>
    </submittedName>
</protein>
<name>A0ABU8MP83_9PSEU</name>
<reference evidence="2 3" key="1">
    <citation type="submission" date="2024-03" db="EMBL/GenBank/DDBJ databases">
        <title>Actinomycetospora sp. OC33-EN08, a novel actinomycete isolated from wild orchid (Aerides multiflora).</title>
        <authorList>
            <person name="Suriyachadkun C."/>
        </authorList>
    </citation>
    <scope>NUCLEOTIDE SEQUENCE [LARGE SCALE GENOMIC DNA]</scope>
    <source>
        <strain evidence="2 3">OC33-EN08</strain>
    </source>
</reference>
<comment type="caution">
    <text evidence="2">The sequence shown here is derived from an EMBL/GenBank/DDBJ whole genome shotgun (WGS) entry which is preliminary data.</text>
</comment>
<dbReference type="SUPFAM" id="SSF52980">
    <property type="entry name" value="Restriction endonuclease-like"/>
    <property type="match status" value="1"/>
</dbReference>